<proteinExistence type="predicted"/>
<protein>
    <submittedName>
        <fullName evidence="3">WD_REPEATS_REGION domain-containing protein</fullName>
    </submittedName>
</protein>
<dbReference type="SMART" id="SM00320">
    <property type="entry name" value="WD40"/>
    <property type="match status" value="1"/>
</dbReference>
<dbReference type="STRING" id="103827.A0A0N5CVQ3"/>
<dbReference type="WBParaSite" id="TCLT_0000439901-mRNA-1">
    <property type="protein sequence ID" value="TCLT_0000439901-mRNA-1"/>
    <property type="gene ID" value="TCLT_0000439901"/>
</dbReference>
<keyword evidence="2" id="KW-1185">Reference proteome</keyword>
<accession>A0A0N5CVQ3</accession>
<dbReference type="OrthoDB" id="5846296at2759"/>
<name>A0A0N5CVQ3_THECL</name>
<gene>
    <name evidence="1" type="ORF">TCLT_LOCUS4388</name>
</gene>
<reference evidence="3" key="1">
    <citation type="submission" date="2017-02" db="UniProtKB">
        <authorList>
            <consortium name="WormBaseParasite"/>
        </authorList>
    </citation>
    <scope>IDENTIFICATION</scope>
</reference>
<reference evidence="1 2" key="2">
    <citation type="submission" date="2018-11" db="EMBL/GenBank/DDBJ databases">
        <authorList>
            <consortium name="Pathogen Informatics"/>
        </authorList>
    </citation>
    <scope>NUCLEOTIDE SEQUENCE [LARGE SCALE GENOMIC DNA]</scope>
</reference>
<dbReference type="Proteomes" id="UP000276776">
    <property type="component" value="Unassembled WGS sequence"/>
</dbReference>
<dbReference type="AlphaFoldDB" id="A0A0N5CVQ3"/>
<dbReference type="InterPro" id="IPR015943">
    <property type="entry name" value="WD40/YVTN_repeat-like_dom_sf"/>
</dbReference>
<dbReference type="SUPFAM" id="SSF50978">
    <property type="entry name" value="WD40 repeat-like"/>
    <property type="match status" value="1"/>
</dbReference>
<evidence type="ECO:0000313" key="3">
    <source>
        <dbReference type="WBParaSite" id="TCLT_0000439901-mRNA-1"/>
    </source>
</evidence>
<organism evidence="3">
    <name type="scientific">Thelazia callipaeda</name>
    <name type="common">Oriental eyeworm</name>
    <name type="synonym">Parasitic nematode</name>
    <dbReference type="NCBI Taxonomy" id="103827"/>
    <lineage>
        <taxon>Eukaryota</taxon>
        <taxon>Metazoa</taxon>
        <taxon>Ecdysozoa</taxon>
        <taxon>Nematoda</taxon>
        <taxon>Chromadorea</taxon>
        <taxon>Rhabditida</taxon>
        <taxon>Spirurina</taxon>
        <taxon>Spiruromorpha</taxon>
        <taxon>Thelazioidea</taxon>
        <taxon>Thelaziidae</taxon>
        <taxon>Thelazia</taxon>
    </lineage>
</organism>
<dbReference type="InterPro" id="IPR001680">
    <property type="entry name" value="WD40_rpt"/>
</dbReference>
<evidence type="ECO:0000313" key="1">
    <source>
        <dbReference type="EMBL" id="VDN01491.1"/>
    </source>
</evidence>
<evidence type="ECO:0000313" key="2">
    <source>
        <dbReference type="Proteomes" id="UP000276776"/>
    </source>
</evidence>
<dbReference type="EMBL" id="UYYF01004287">
    <property type="protein sequence ID" value="VDN01491.1"/>
    <property type="molecule type" value="Genomic_DNA"/>
</dbReference>
<dbReference type="Gene3D" id="2.130.10.10">
    <property type="entry name" value="YVTN repeat-like/Quinoprotein amine dehydrogenase"/>
    <property type="match status" value="1"/>
</dbReference>
<dbReference type="InterPro" id="IPR036322">
    <property type="entry name" value="WD40_repeat_dom_sf"/>
</dbReference>
<sequence length="353" mass="39664">MDDCDGPMTYIPPSCKVSVQKVDSSVLTEPRKLCDQSTTTQHCINHGVQTDHMPTVQSTITDVKISEDVINLVLTALKANIEEQNVLARLDILHRTDFVTLSVITQFQVPQKEDLPLHSAVCGPNGRTAFLFGHHYHETWCPHNGVVVFWQRRFIDRMVLSTCPTILRYGPQGLVAIGLVTGHILIALNGECLSTKEAHTLTVTSLEWLPSLRPQLVSVSLDGKIIIHSLKSTSLEEKHFRLVTISDLPRNIKRSNSSTRYTGLTSLCLVKDKLFVGNELGAIWSVTLPDLTLSLFHYEIDCIEMLAYVSNHLLIITSFGQVSDFPIHFSNIFLFSSFSLRFYSYNCMYILLS</sequence>
<dbReference type="OMA" id="ITGHILI"/>